<comment type="caution">
    <text evidence="2">The sequence shown here is derived from an EMBL/GenBank/DDBJ whole genome shotgun (WGS) entry which is preliminary data.</text>
</comment>
<organism evidence="2 3">
    <name type="scientific">Aeromicrobium alkaliterrae</name>
    <dbReference type="NCBI Taxonomy" id="302168"/>
    <lineage>
        <taxon>Bacteria</taxon>
        <taxon>Bacillati</taxon>
        <taxon>Actinomycetota</taxon>
        <taxon>Actinomycetes</taxon>
        <taxon>Propionibacteriales</taxon>
        <taxon>Nocardioidaceae</taxon>
        <taxon>Aeromicrobium</taxon>
    </lineage>
</organism>
<evidence type="ECO:0000313" key="3">
    <source>
        <dbReference type="Proteomes" id="UP001501057"/>
    </source>
</evidence>
<keyword evidence="1" id="KW-0732">Signal</keyword>
<evidence type="ECO:0000256" key="1">
    <source>
        <dbReference type="SAM" id="SignalP"/>
    </source>
</evidence>
<dbReference type="Proteomes" id="UP001501057">
    <property type="component" value="Unassembled WGS sequence"/>
</dbReference>
<keyword evidence="3" id="KW-1185">Reference proteome</keyword>
<dbReference type="RefSeq" id="WP_344204003.1">
    <property type="nucleotide sequence ID" value="NZ_BAAAME010000010.1"/>
</dbReference>
<accession>A0ABP4WH41</accession>
<dbReference type="PROSITE" id="PS51318">
    <property type="entry name" value="TAT"/>
    <property type="match status" value="1"/>
</dbReference>
<evidence type="ECO:0000313" key="2">
    <source>
        <dbReference type="EMBL" id="GAA1752560.1"/>
    </source>
</evidence>
<protein>
    <submittedName>
        <fullName evidence="2">Uncharacterized protein</fullName>
    </submittedName>
</protein>
<feature type="signal peptide" evidence="1">
    <location>
        <begin position="1"/>
        <end position="31"/>
    </location>
</feature>
<dbReference type="EMBL" id="BAAAME010000010">
    <property type="protein sequence ID" value="GAA1752560.1"/>
    <property type="molecule type" value="Genomic_DNA"/>
</dbReference>
<dbReference type="InterPro" id="IPR006311">
    <property type="entry name" value="TAT_signal"/>
</dbReference>
<name>A0ABP4WH41_9ACTN</name>
<gene>
    <name evidence="2" type="ORF">GCM10009710_35340</name>
</gene>
<proteinExistence type="predicted"/>
<feature type="chain" id="PRO_5046694254" evidence="1">
    <location>
        <begin position="32"/>
        <end position="84"/>
    </location>
</feature>
<sequence>MNRSRTRVLSLLGAAALASSLTVGFSSSASANPPQPRLHSFATKAECLKAQNSPAYNNSYVRVYQTCRYNSITPNWHFHSIARA</sequence>
<reference evidence="3" key="1">
    <citation type="journal article" date="2019" name="Int. J. Syst. Evol. Microbiol.">
        <title>The Global Catalogue of Microorganisms (GCM) 10K type strain sequencing project: providing services to taxonomists for standard genome sequencing and annotation.</title>
        <authorList>
            <consortium name="The Broad Institute Genomics Platform"/>
            <consortium name="The Broad Institute Genome Sequencing Center for Infectious Disease"/>
            <person name="Wu L."/>
            <person name="Ma J."/>
        </authorList>
    </citation>
    <scope>NUCLEOTIDE SEQUENCE [LARGE SCALE GENOMIC DNA]</scope>
    <source>
        <strain evidence="3">JCM 13518</strain>
    </source>
</reference>